<dbReference type="InterPro" id="IPR050767">
    <property type="entry name" value="Sel1_AlgK"/>
</dbReference>
<gene>
    <name evidence="3" type="ORF">Vretimale_6426</name>
</gene>
<feature type="compositionally biased region" description="Polar residues" evidence="2">
    <location>
        <begin position="1482"/>
        <end position="1495"/>
    </location>
</feature>
<feature type="compositionally biased region" description="Low complexity" evidence="2">
    <location>
        <begin position="164"/>
        <end position="190"/>
    </location>
</feature>
<feature type="compositionally biased region" description="Polar residues" evidence="2">
    <location>
        <begin position="234"/>
        <end position="255"/>
    </location>
</feature>
<evidence type="ECO:0000313" key="4">
    <source>
        <dbReference type="Proteomes" id="UP000722791"/>
    </source>
</evidence>
<dbReference type="InterPro" id="IPR006597">
    <property type="entry name" value="Sel1-like"/>
</dbReference>
<name>A0A8J4LKI8_9CHLO</name>
<feature type="region of interest" description="Disordered" evidence="2">
    <location>
        <begin position="1473"/>
        <end position="1495"/>
    </location>
</feature>
<protein>
    <submittedName>
        <fullName evidence="3">Uncharacterized protein</fullName>
    </submittedName>
</protein>
<feature type="compositionally biased region" description="Basic residues" evidence="2">
    <location>
        <begin position="325"/>
        <end position="336"/>
    </location>
</feature>
<feature type="compositionally biased region" description="Basic and acidic residues" evidence="2">
    <location>
        <begin position="337"/>
        <end position="356"/>
    </location>
</feature>
<feature type="region of interest" description="Disordered" evidence="2">
    <location>
        <begin position="214"/>
        <end position="356"/>
    </location>
</feature>
<organism evidence="3 4">
    <name type="scientific">Volvox reticuliferus</name>
    <dbReference type="NCBI Taxonomy" id="1737510"/>
    <lineage>
        <taxon>Eukaryota</taxon>
        <taxon>Viridiplantae</taxon>
        <taxon>Chlorophyta</taxon>
        <taxon>core chlorophytes</taxon>
        <taxon>Chlorophyceae</taxon>
        <taxon>CS clade</taxon>
        <taxon>Chlamydomonadales</taxon>
        <taxon>Volvocaceae</taxon>
        <taxon>Volvox</taxon>
    </lineage>
</organism>
<feature type="compositionally biased region" description="Basic and acidic residues" evidence="2">
    <location>
        <begin position="150"/>
        <end position="159"/>
    </location>
</feature>
<feature type="compositionally biased region" description="Polar residues" evidence="2">
    <location>
        <begin position="742"/>
        <end position="751"/>
    </location>
</feature>
<feature type="compositionally biased region" description="Acidic residues" evidence="2">
    <location>
        <begin position="727"/>
        <end position="736"/>
    </location>
</feature>
<accession>A0A8J4LKI8</accession>
<dbReference type="SMART" id="SM00671">
    <property type="entry name" value="SEL1"/>
    <property type="match status" value="2"/>
</dbReference>
<feature type="region of interest" description="Disordered" evidence="2">
    <location>
        <begin position="834"/>
        <end position="853"/>
    </location>
</feature>
<dbReference type="PANTHER" id="PTHR11102:SF160">
    <property type="entry name" value="ERAD-ASSOCIATED E3 UBIQUITIN-PROTEIN LIGASE COMPONENT HRD3"/>
    <property type="match status" value="1"/>
</dbReference>
<evidence type="ECO:0000313" key="3">
    <source>
        <dbReference type="EMBL" id="GIM01645.1"/>
    </source>
</evidence>
<feature type="region of interest" description="Disordered" evidence="2">
    <location>
        <begin position="678"/>
        <end position="819"/>
    </location>
</feature>
<feature type="compositionally biased region" description="Gly residues" evidence="2">
    <location>
        <begin position="1375"/>
        <end position="1385"/>
    </location>
</feature>
<dbReference type="Gene3D" id="1.25.40.10">
    <property type="entry name" value="Tetratricopeptide repeat domain"/>
    <property type="match status" value="2"/>
</dbReference>
<dbReference type="EMBL" id="BNCQ01000009">
    <property type="protein sequence ID" value="GIM01645.1"/>
    <property type="molecule type" value="Genomic_DNA"/>
</dbReference>
<proteinExistence type="inferred from homology"/>
<dbReference type="SUPFAM" id="SSF81901">
    <property type="entry name" value="HCP-like"/>
    <property type="match status" value="1"/>
</dbReference>
<feature type="region of interest" description="Disordered" evidence="2">
    <location>
        <begin position="150"/>
        <end position="195"/>
    </location>
</feature>
<feature type="compositionally biased region" description="Low complexity" evidence="2">
    <location>
        <begin position="1386"/>
        <end position="1396"/>
    </location>
</feature>
<sequence>MGQSKSRHVYAFQPLPWPEALAAFRLIDQICGIASTYATTHLEKHATVVLDKVNELQRLPHLWDAFEADFERLRGTYMVRLATDLHNALEKLEGCKYDMGMLAQKDLTFKSRRQAAEKTLGILREVEEAHRAFHYAFELALYGSMRREQEAAQEIHETEETTGEELPASPIRAAGGRAGSAATAARTAAGSSGGGSAIANLRRALKEASAADVAASPSRFASLPPPPPAPEDSWMQSLPTSPQRTTSPGRNTTAATRLIPPPVIVGEISPASPKAVVQSTSPSPRRPRTADAATMARRGRPATAPGPLELQQSGPLSARSVTRLHSSRSHSATRRRKDSDRRVHDRDRDRDHDREIANQQYVVMYLPQGPDGGGPRAILIPANALQPAPSSPASMAATTTVTGGVSPFATNTRAAYAALPAGPAPAMAWAAGSHYITSPSSPAVPPPQLRQHKDQLFQQQQQPMTYTYTPSSPAPPVPSPPIVPVRSPATVYRQPYSSALAAPSLHLTRTYSAGSGGSSYSPYISPTHTQPASFRYLTPPPGTASPAATSVPPVHTTAAGLQGLSSSPLHDRYGEYGADQRRATQSSTLSLTASGTPNLNAFFDRPALSGGGSSGGWLSPLAVPMAAVPQAPAAAFGAAPGSMMMLQPVSAYTTPTGGLILQPQSNPMQSPMLVMATPLPGSGGSDSAGDGVRGPPSGRVRFLDHNGFGGSGGPSVDNSKGDRASGDDDYDNEGIEELARESSGTNGSHHTYTYGPQRRNHHAVPSYFSPYGSGGDDGYNLPDVLEPYGSGRMDRRFSDGGTGSGSRRRDRSGGNAKELVNHYRGRSLWDDEDVPTATARRQRSSSLPRQPALRGGVLLSRDAEIADAPLALATTAATGRRRLNQSNSGRTTPPLTYKRLASLAGLDPEVLGSGAAAGLASQRKANNLVAAAASPARSTGPRAIQLAPSESSLRRAELLSEAVEGGDWVAAVELAGLVRTGWWGDARDGAVARGLLLQAALRGGSAEAHAALGHMAERGEGLPGARPDLVVAARHYGAAAAGGHRDATTALAYLLEHGLGIQQDEARAAQLYAAAAQRNCPTASNNLAKMILDGRGATAAATAAVAAAVAASGKGKEAAAGGSGGAGAGDVASPATLAKALLKRAAYAGSASAWYNLGVCHLQQVKQKGVAVGAGGAVVGGGAPLAAAIRDDIEMEALQCFAEAAKRGHARAALRAGYLYLQRSAAAAAVEAFCAAALNAVASRASPVDAGGDGPAAASGPGMAVALAAGISVEAEALWCLAQLAERQAAVLEVRKAAGTTPPLPVEAAGQTTSIGRQGDGARPSGSHGSGDETAEGSDGEGGSFRSSDRGDGADSDGGGIGATPSAGNHRPDGDGVGNDGGSGDGDASSTHTGGTENRAVGQLLATLAGSSNIRGPDGAAAIAGMAAAATAAGSHSAADGVEDPAAAAAVRFAKEICRLDFSCCRRPAGHLPFTTPPRAAANSSDNRSTAASSASAVPIRGLRRLRHQAREVLVEEAAASDTASAAVAAIISATPGSLSEASSTAAEGASSGAGAAAPMATALARLELELQQPAERARLARRAAAELMAAAAALGYAAAQHWLAGWRWSMGQRTAAVALWEAAGRRGHGASLMVLGQMAESGQLVAAAEGTSGGGGGNADLANAARYYLQAQEAGAPGAVEAMRRVQKLLQRHVALQGKLEAVAAVTGSGPAIRRP</sequence>
<dbReference type="Proteomes" id="UP000722791">
    <property type="component" value="Unassembled WGS sequence"/>
</dbReference>
<feature type="region of interest" description="Disordered" evidence="2">
    <location>
        <begin position="1301"/>
        <end position="1396"/>
    </location>
</feature>
<evidence type="ECO:0000256" key="2">
    <source>
        <dbReference type="SAM" id="MobiDB-lite"/>
    </source>
</evidence>
<comment type="similarity">
    <text evidence="1">Belongs to the sel-1 family.</text>
</comment>
<comment type="caution">
    <text evidence="3">The sequence shown here is derived from an EMBL/GenBank/DDBJ whole genome shotgun (WGS) entry which is preliminary data.</text>
</comment>
<reference evidence="3" key="1">
    <citation type="journal article" date="2021" name="Proc. Natl. Acad. Sci. U.S.A.">
        <title>Three genomes in the algal genus Volvox reveal the fate of a haploid sex-determining region after a transition to homothallism.</title>
        <authorList>
            <person name="Yamamoto K."/>
            <person name="Hamaji T."/>
            <person name="Kawai-Toyooka H."/>
            <person name="Matsuzaki R."/>
            <person name="Takahashi F."/>
            <person name="Nishimura Y."/>
            <person name="Kawachi M."/>
            <person name="Noguchi H."/>
            <person name="Minakuchi Y."/>
            <person name="Umen J.G."/>
            <person name="Toyoda A."/>
            <person name="Nozaki H."/>
        </authorList>
    </citation>
    <scope>NUCLEOTIDE SEQUENCE</scope>
    <source>
        <strain evidence="3">NIES-3785</strain>
    </source>
</reference>
<evidence type="ECO:0000256" key="1">
    <source>
        <dbReference type="ARBA" id="ARBA00038101"/>
    </source>
</evidence>
<dbReference type="InterPro" id="IPR011990">
    <property type="entry name" value="TPR-like_helical_dom_sf"/>
</dbReference>
<dbReference type="PANTHER" id="PTHR11102">
    <property type="entry name" value="SEL-1-LIKE PROTEIN"/>
    <property type="match status" value="1"/>
</dbReference>